<dbReference type="InterPro" id="IPR036388">
    <property type="entry name" value="WH-like_DNA-bd_sf"/>
</dbReference>
<dbReference type="PANTHER" id="PTHR30537:SF74">
    <property type="entry name" value="HTH-TYPE TRANSCRIPTIONAL REGULATOR TRPI"/>
    <property type="match status" value="1"/>
</dbReference>
<keyword evidence="4" id="KW-0804">Transcription</keyword>
<dbReference type="GO" id="GO:0043565">
    <property type="term" value="F:sequence-specific DNA binding"/>
    <property type="evidence" value="ECO:0007669"/>
    <property type="project" value="TreeGrafter"/>
</dbReference>
<dbReference type="EMBL" id="SADE01000001">
    <property type="protein sequence ID" value="RVU38776.1"/>
    <property type="molecule type" value="Genomic_DNA"/>
</dbReference>
<dbReference type="Pfam" id="PF00126">
    <property type="entry name" value="HTH_1"/>
    <property type="match status" value="1"/>
</dbReference>
<dbReference type="Pfam" id="PF03466">
    <property type="entry name" value="LysR_substrate"/>
    <property type="match status" value="1"/>
</dbReference>
<evidence type="ECO:0000259" key="5">
    <source>
        <dbReference type="PROSITE" id="PS50931"/>
    </source>
</evidence>
<evidence type="ECO:0000256" key="3">
    <source>
        <dbReference type="ARBA" id="ARBA00023125"/>
    </source>
</evidence>
<gene>
    <name evidence="6" type="ORF">EOI86_05765</name>
</gene>
<comment type="similarity">
    <text evidence="1">Belongs to the LysR transcriptional regulatory family.</text>
</comment>
<evidence type="ECO:0000256" key="1">
    <source>
        <dbReference type="ARBA" id="ARBA00009437"/>
    </source>
</evidence>
<keyword evidence="3" id="KW-0238">DNA-binding</keyword>
<evidence type="ECO:0000313" key="6">
    <source>
        <dbReference type="EMBL" id="RVU38776.1"/>
    </source>
</evidence>
<organism evidence="6 7">
    <name type="scientific">Hwanghaeella grinnelliae</name>
    <dbReference type="NCBI Taxonomy" id="2500179"/>
    <lineage>
        <taxon>Bacteria</taxon>
        <taxon>Pseudomonadati</taxon>
        <taxon>Pseudomonadota</taxon>
        <taxon>Alphaproteobacteria</taxon>
        <taxon>Rhodospirillales</taxon>
        <taxon>Rhodospirillaceae</taxon>
        <taxon>Hwanghaeella</taxon>
    </lineage>
</organism>
<dbReference type="OrthoDB" id="9794694at2"/>
<proteinExistence type="inferred from homology"/>
<evidence type="ECO:0000256" key="4">
    <source>
        <dbReference type="ARBA" id="ARBA00023163"/>
    </source>
</evidence>
<comment type="caution">
    <text evidence="6">The sequence shown here is derived from an EMBL/GenBank/DDBJ whole genome shotgun (WGS) entry which is preliminary data.</text>
</comment>
<dbReference type="PANTHER" id="PTHR30537">
    <property type="entry name" value="HTH-TYPE TRANSCRIPTIONAL REGULATOR"/>
    <property type="match status" value="1"/>
</dbReference>
<dbReference type="RefSeq" id="WP_127764148.1">
    <property type="nucleotide sequence ID" value="NZ_SADE01000001.1"/>
</dbReference>
<dbReference type="Proteomes" id="UP000287447">
    <property type="component" value="Unassembled WGS sequence"/>
</dbReference>
<dbReference type="AlphaFoldDB" id="A0A437QWK4"/>
<feature type="domain" description="HTH lysR-type" evidence="5">
    <location>
        <begin position="6"/>
        <end position="63"/>
    </location>
</feature>
<keyword evidence="2" id="KW-0805">Transcription regulation</keyword>
<dbReference type="PROSITE" id="PS50931">
    <property type="entry name" value="HTH_LYSR"/>
    <property type="match status" value="1"/>
</dbReference>
<dbReference type="GO" id="GO:0006351">
    <property type="term" value="P:DNA-templated transcription"/>
    <property type="evidence" value="ECO:0007669"/>
    <property type="project" value="TreeGrafter"/>
</dbReference>
<dbReference type="InterPro" id="IPR058163">
    <property type="entry name" value="LysR-type_TF_proteobact-type"/>
</dbReference>
<sequence>MKRGALPLNALRAFEATARNGKMTLAADELGVTYGAVSRQVRSLEEVLGVTLFEGPRNRLRPTDAAEDLLPSLTEAFDGIEAAVNRVTGQEKRLLDISCFGTFVLRWLIPRLYDFQNRHPAIEIRMTSEDIPVDFRRHKMDIAIRSDQGGQDQWADAVVTPLLQDLVGPVVSPSLVPEGGFHDPAALAALPILHTKTRVGAWPKWCASVGASLPLDGQYFEHFYFLLEAATAGLGVAIAPHILVQDDLRAGRLVAPFGFIPSGIAYVALSPPNAGKDSQAFLTWLQAMAAA</sequence>
<dbReference type="InterPro" id="IPR036390">
    <property type="entry name" value="WH_DNA-bd_sf"/>
</dbReference>
<dbReference type="SUPFAM" id="SSF53850">
    <property type="entry name" value="Periplasmic binding protein-like II"/>
    <property type="match status" value="1"/>
</dbReference>
<evidence type="ECO:0000256" key="2">
    <source>
        <dbReference type="ARBA" id="ARBA00023015"/>
    </source>
</evidence>
<dbReference type="Gene3D" id="1.10.10.10">
    <property type="entry name" value="Winged helix-like DNA-binding domain superfamily/Winged helix DNA-binding domain"/>
    <property type="match status" value="1"/>
</dbReference>
<evidence type="ECO:0000313" key="7">
    <source>
        <dbReference type="Proteomes" id="UP000287447"/>
    </source>
</evidence>
<dbReference type="GO" id="GO:0003700">
    <property type="term" value="F:DNA-binding transcription factor activity"/>
    <property type="evidence" value="ECO:0007669"/>
    <property type="project" value="InterPro"/>
</dbReference>
<dbReference type="FunFam" id="3.40.190.10:FF:000017">
    <property type="entry name" value="Glycine cleavage system transcriptional activator"/>
    <property type="match status" value="1"/>
</dbReference>
<dbReference type="Gene3D" id="3.40.190.10">
    <property type="entry name" value="Periplasmic binding protein-like II"/>
    <property type="match status" value="2"/>
</dbReference>
<dbReference type="SUPFAM" id="SSF46785">
    <property type="entry name" value="Winged helix' DNA-binding domain"/>
    <property type="match status" value="1"/>
</dbReference>
<reference evidence="7" key="1">
    <citation type="submission" date="2019-01" db="EMBL/GenBank/DDBJ databases">
        <title>Gri0909 isolated from a small marine red alga.</title>
        <authorList>
            <person name="Kim J."/>
            <person name="Jeong S.E."/>
            <person name="Jeon C.O."/>
        </authorList>
    </citation>
    <scope>NUCLEOTIDE SEQUENCE [LARGE SCALE GENOMIC DNA]</scope>
    <source>
        <strain evidence="7">Gri0909</strain>
    </source>
</reference>
<protein>
    <submittedName>
        <fullName evidence="6">LysR family transcriptional regulator</fullName>
    </submittedName>
</protein>
<keyword evidence="7" id="KW-1185">Reference proteome</keyword>
<dbReference type="InterPro" id="IPR000847">
    <property type="entry name" value="LysR_HTH_N"/>
</dbReference>
<dbReference type="InterPro" id="IPR005119">
    <property type="entry name" value="LysR_subst-bd"/>
</dbReference>
<name>A0A437QWK4_9PROT</name>
<accession>A0A437QWK4</accession>